<keyword evidence="3" id="KW-1185">Reference proteome</keyword>
<dbReference type="Proteomes" id="UP001595912">
    <property type="component" value="Unassembled WGS sequence"/>
</dbReference>
<proteinExistence type="predicted"/>
<reference evidence="3" key="1">
    <citation type="journal article" date="2019" name="Int. J. Syst. Evol. Microbiol.">
        <title>The Global Catalogue of Microorganisms (GCM) 10K type strain sequencing project: providing services to taxonomists for standard genome sequencing and annotation.</title>
        <authorList>
            <consortium name="The Broad Institute Genomics Platform"/>
            <consortium name="The Broad Institute Genome Sequencing Center for Infectious Disease"/>
            <person name="Wu L."/>
            <person name="Ma J."/>
        </authorList>
    </citation>
    <scope>NUCLEOTIDE SEQUENCE [LARGE SCALE GENOMIC DNA]</scope>
    <source>
        <strain evidence="3">CGMCC 4.7152</strain>
    </source>
</reference>
<organism evidence="2 3">
    <name type="scientific">Dactylosporangium cerinum</name>
    <dbReference type="NCBI Taxonomy" id="1434730"/>
    <lineage>
        <taxon>Bacteria</taxon>
        <taxon>Bacillati</taxon>
        <taxon>Actinomycetota</taxon>
        <taxon>Actinomycetes</taxon>
        <taxon>Micromonosporales</taxon>
        <taxon>Micromonosporaceae</taxon>
        <taxon>Dactylosporangium</taxon>
    </lineage>
</organism>
<name>A0ABV9WG26_9ACTN</name>
<evidence type="ECO:0000313" key="2">
    <source>
        <dbReference type="EMBL" id="MFC5006580.1"/>
    </source>
</evidence>
<evidence type="ECO:0000313" key="3">
    <source>
        <dbReference type="Proteomes" id="UP001595912"/>
    </source>
</evidence>
<gene>
    <name evidence="2" type="ORF">ACFPIJ_53260</name>
</gene>
<evidence type="ECO:0000259" key="1">
    <source>
        <dbReference type="Pfam" id="PF04480"/>
    </source>
</evidence>
<dbReference type="Pfam" id="PF04480">
    <property type="entry name" value="DUF559"/>
    <property type="match status" value="1"/>
</dbReference>
<comment type="caution">
    <text evidence="2">The sequence shown here is derived from an EMBL/GenBank/DDBJ whole genome shotgun (WGS) entry which is preliminary data.</text>
</comment>
<dbReference type="EMBL" id="JBHSIU010000105">
    <property type="protein sequence ID" value="MFC5006580.1"/>
    <property type="molecule type" value="Genomic_DNA"/>
</dbReference>
<dbReference type="RefSeq" id="WP_380127212.1">
    <property type="nucleotide sequence ID" value="NZ_JBHSIU010000105.1"/>
</dbReference>
<accession>A0ABV9WG26</accession>
<dbReference type="InterPro" id="IPR007569">
    <property type="entry name" value="DUF559"/>
</dbReference>
<feature type="domain" description="DUF559" evidence="1">
    <location>
        <begin position="213"/>
        <end position="281"/>
    </location>
</feature>
<sequence length="315" mass="34456">MRTEEQAGVITRRQSIAGGLTDEHIRARLSSGRWQRASAGVYYTFSGEPTRPAVLWAALLTAGPGAVLSHQTAAELIGLIDRPEPPIHVSVPSQRHITPVAGVQLHRRHHTPVAAPAREPARTTAEDTVIDLTQAANDVDTAVGWVARACARRLTTPDRLRAALATRGRLRWRDALTAAVADVAAGCHSVLELRYLRDVERPHGLPPGIRQRRRQEPQTTYSDVEYDPFGLVVELDGRAAHEDPGRDRRRDQVSAVRGWMTLRFGWADVRRRPCESAAAIAVLLRRAGWSARPTRCGPLCRLPGGSLEPGGSSVP</sequence>
<protein>
    <submittedName>
        <fullName evidence="2">DUF559 domain-containing protein</fullName>
    </submittedName>
</protein>